<feature type="region of interest" description="Disordered" evidence="1">
    <location>
        <begin position="137"/>
        <end position="175"/>
    </location>
</feature>
<gene>
    <name evidence="3" type="ORF">SARC_08592</name>
</gene>
<evidence type="ECO:0000313" key="4">
    <source>
        <dbReference type="Proteomes" id="UP000054560"/>
    </source>
</evidence>
<feature type="compositionally biased region" description="Acidic residues" evidence="1">
    <location>
        <begin position="142"/>
        <end position="156"/>
    </location>
</feature>
<reference evidence="3 4" key="1">
    <citation type="submission" date="2011-02" db="EMBL/GenBank/DDBJ databases">
        <title>The Genome Sequence of Sphaeroforma arctica JP610.</title>
        <authorList>
            <consortium name="The Broad Institute Genome Sequencing Platform"/>
            <person name="Russ C."/>
            <person name="Cuomo C."/>
            <person name="Young S.K."/>
            <person name="Zeng Q."/>
            <person name="Gargeya S."/>
            <person name="Alvarado L."/>
            <person name="Berlin A."/>
            <person name="Chapman S.B."/>
            <person name="Chen Z."/>
            <person name="Freedman E."/>
            <person name="Gellesch M."/>
            <person name="Goldberg J."/>
            <person name="Griggs A."/>
            <person name="Gujja S."/>
            <person name="Heilman E."/>
            <person name="Heiman D."/>
            <person name="Howarth C."/>
            <person name="Mehta T."/>
            <person name="Neiman D."/>
            <person name="Pearson M."/>
            <person name="Roberts A."/>
            <person name="Saif S."/>
            <person name="Shea T."/>
            <person name="Shenoy N."/>
            <person name="Sisk P."/>
            <person name="Stolte C."/>
            <person name="Sykes S."/>
            <person name="White J."/>
            <person name="Yandava C."/>
            <person name="Burger G."/>
            <person name="Gray M.W."/>
            <person name="Holland P.W.H."/>
            <person name="King N."/>
            <person name="Lang F.B.F."/>
            <person name="Roger A.J."/>
            <person name="Ruiz-Trillo I."/>
            <person name="Haas B."/>
            <person name="Nusbaum C."/>
            <person name="Birren B."/>
        </authorList>
    </citation>
    <scope>NUCLEOTIDE SEQUENCE [LARGE SCALE GENOMIC DNA]</scope>
    <source>
        <strain evidence="3 4">JP610</strain>
    </source>
</reference>
<dbReference type="InterPro" id="IPR040801">
    <property type="entry name" value="Ski2_N"/>
</dbReference>
<accession>A0A0L0FQE3</accession>
<dbReference type="STRING" id="667725.A0A0L0FQE3"/>
<dbReference type="Proteomes" id="UP000054560">
    <property type="component" value="Unassembled WGS sequence"/>
</dbReference>
<dbReference type="eggNOG" id="KOG0947">
    <property type="taxonomic scope" value="Eukaryota"/>
</dbReference>
<evidence type="ECO:0000313" key="3">
    <source>
        <dbReference type="EMBL" id="KNC79005.1"/>
    </source>
</evidence>
<feature type="domain" description="Ski2 N-terminal" evidence="2">
    <location>
        <begin position="21"/>
        <end position="111"/>
    </location>
</feature>
<proteinExistence type="predicted"/>
<name>A0A0L0FQE3_9EUKA</name>
<evidence type="ECO:0000259" key="2">
    <source>
        <dbReference type="Pfam" id="PF17911"/>
    </source>
</evidence>
<dbReference type="EMBL" id="KQ242382">
    <property type="protein sequence ID" value="KNC79005.1"/>
    <property type="molecule type" value="Genomic_DNA"/>
</dbReference>
<dbReference type="GeneID" id="25909096"/>
<dbReference type="RefSeq" id="XP_014152907.1">
    <property type="nucleotide sequence ID" value="XM_014297432.1"/>
</dbReference>
<protein>
    <recommendedName>
        <fullName evidence="2">Ski2 N-terminal domain-containing protein</fullName>
    </recommendedName>
</protein>
<keyword evidence="4" id="KW-1185">Reference proteome</keyword>
<dbReference type="AlphaFoldDB" id="A0A0L0FQE3"/>
<sequence>MPHAIRVHSYILSYYRSQAYLAEAVRLANENSTSLQRAPAPATQFVRGKASLLPFTPGGMEEVESRKKALDQTIGAEVRASSAVLDFTDVSALQWVPPGFEEGLDLWRDGVETRECEQRNTHRGDTLDAIINATADMHSSESEADTDTDTESDGDGVEQGTQLDDMDGQNGDTTLTRTDSLERLLDTATPHVPVTKANNSVEEEWAHAIDITHPVQDFYTRVPHMAKTYPFELDTFQKQV</sequence>
<organism evidence="3 4">
    <name type="scientific">Sphaeroforma arctica JP610</name>
    <dbReference type="NCBI Taxonomy" id="667725"/>
    <lineage>
        <taxon>Eukaryota</taxon>
        <taxon>Ichthyosporea</taxon>
        <taxon>Ichthyophonida</taxon>
        <taxon>Sphaeroforma</taxon>
    </lineage>
</organism>
<dbReference type="Pfam" id="PF17911">
    <property type="entry name" value="Ski2_N"/>
    <property type="match status" value="1"/>
</dbReference>
<evidence type="ECO:0000256" key="1">
    <source>
        <dbReference type="SAM" id="MobiDB-lite"/>
    </source>
</evidence>